<gene>
    <name evidence="1" type="ORF">CDAR_555501</name>
</gene>
<evidence type="ECO:0000313" key="2">
    <source>
        <dbReference type="Proteomes" id="UP001054837"/>
    </source>
</evidence>
<dbReference type="EMBL" id="BPLQ01005205">
    <property type="protein sequence ID" value="GIY13236.1"/>
    <property type="molecule type" value="Genomic_DNA"/>
</dbReference>
<proteinExistence type="predicted"/>
<organism evidence="1 2">
    <name type="scientific">Caerostris darwini</name>
    <dbReference type="NCBI Taxonomy" id="1538125"/>
    <lineage>
        <taxon>Eukaryota</taxon>
        <taxon>Metazoa</taxon>
        <taxon>Ecdysozoa</taxon>
        <taxon>Arthropoda</taxon>
        <taxon>Chelicerata</taxon>
        <taxon>Arachnida</taxon>
        <taxon>Araneae</taxon>
        <taxon>Araneomorphae</taxon>
        <taxon>Entelegynae</taxon>
        <taxon>Araneoidea</taxon>
        <taxon>Araneidae</taxon>
        <taxon>Caerostris</taxon>
    </lineage>
</organism>
<evidence type="ECO:0000313" key="1">
    <source>
        <dbReference type="EMBL" id="GIY13236.1"/>
    </source>
</evidence>
<accession>A0AAV4QY31</accession>
<sequence length="178" mass="19292">MGCQSLLTIPGCDDRDRHLVTRAGEAIAVLASLDAIIDGCYLDFNNGGSKKTISKAGTGGPGRSSVKCRNKWSNFLGQTAQGSSAATYAPFSPILIIPCPTVPPIALKRSGGWISWRGVEMGVGQEIIVKSVFFPRRPLVLMCLYSWRTFLYWTGGKRSSPVSEMLSTEVFVKALMNE</sequence>
<dbReference type="AlphaFoldDB" id="A0AAV4QY31"/>
<dbReference type="Proteomes" id="UP001054837">
    <property type="component" value="Unassembled WGS sequence"/>
</dbReference>
<keyword evidence="2" id="KW-1185">Reference proteome</keyword>
<protein>
    <submittedName>
        <fullName evidence="1">Uncharacterized protein</fullName>
    </submittedName>
</protein>
<name>A0AAV4QY31_9ARAC</name>
<comment type="caution">
    <text evidence="1">The sequence shown here is derived from an EMBL/GenBank/DDBJ whole genome shotgun (WGS) entry which is preliminary data.</text>
</comment>
<reference evidence="1 2" key="1">
    <citation type="submission" date="2021-06" db="EMBL/GenBank/DDBJ databases">
        <title>Caerostris darwini draft genome.</title>
        <authorList>
            <person name="Kono N."/>
            <person name="Arakawa K."/>
        </authorList>
    </citation>
    <scope>NUCLEOTIDE SEQUENCE [LARGE SCALE GENOMIC DNA]</scope>
</reference>